<evidence type="ECO:0000256" key="3">
    <source>
        <dbReference type="ARBA" id="ARBA00023015"/>
    </source>
</evidence>
<name>A0A6B2H2Z5_9BACT</name>
<dbReference type="PROSITE" id="PS50110">
    <property type="entry name" value="RESPONSE_REGULATORY"/>
    <property type="match status" value="1"/>
</dbReference>
<evidence type="ECO:0000313" key="11">
    <source>
        <dbReference type="Proteomes" id="UP000478546"/>
    </source>
</evidence>
<dbReference type="PROSITE" id="PS00688">
    <property type="entry name" value="SIGMA54_INTERACT_3"/>
    <property type="match status" value="1"/>
</dbReference>
<evidence type="ECO:0000256" key="5">
    <source>
        <dbReference type="ARBA" id="ARBA00023159"/>
    </source>
</evidence>
<proteinExistence type="predicted"/>
<keyword evidence="1" id="KW-0547">Nucleotide-binding</keyword>
<dbReference type="CDD" id="cd00009">
    <property type="entry name" value="AAA"/>
    <property type="match status" value="1"/>
</dbReference>
<dbReference type="Pfam" id="PF00072">
    <property type="entry name" value="Response_reg"/>
    <property type="match status" value="1"/>
</dbReference>
<gene>
    <name evidence="10" type="ORF">GWO68_12310</name>
</gene>
<dbReference type="Gene3D" id="1.10.10.60">
    <property type="entry name" value="Homeodomain-like"/>
    <property type="match status" value="1"/>
</dbReference>
<dbReference type="GO" id="GO:0005524">
    <property type="term" value="F:ATP binding"/>
    <property type="evidence" value="ECO:0007669"/>
    <property type="project" value="UniProtKB-KW"/>
</dbReference>
<dbReference type="SUPFAM" id="SSF46689">
    <property type="entry name" value="Homeodomain-like"/>
    <property type="match status" value="1"/>
</dbReference>
<dbReference type="GO" id="GO:0006355">
    <property type="term" value="P:regulation of DNA-templated transcription"/>
    <property type="evidence" value="ECO:0007669"/>
    <property type="project" value="InterPro"/>
</dbReference>
<dbReference type="InterPro" id="IPR002078">
    <property type="entry name" value="Sigma_54_int"/>
</dbReference>
<feature type="domain" description="Response regulatory" evidence="9">
    <location>
        <begin position="7"/>
        <end position="126"/>
    </location>
</feature>
<dbReference type="GO" id="GO:0043565">
    <property type="term" value="F:sequence-specific DNA binding"/>
    <property type="evidence" value="ECO:0007669"/>
    <property type="project" value="InterPro"/>
</dbReference>
<comment type="caution">
    <text evidence="10">The sequence shown here is derived from an EMBL/GenBank/DDBJ whole genome shotgun (WGS) entry which is preliminary data.</text>
</comment>
<organism evidence="10 11">
    <name type="scientific">Pontibacter fetidus</name>
    <dbReference type="NCBI Taxonomy" id="2700082"/>
    <lineage>
        <taxon>Bacteria</taxon>
        <taxon>Pseudomonadati</taxon>
        <taxon>Bacteroidota</taxon>
        <taxon>Cytophagia</taxon>
        <taxon>Cytophagales</taxon>
        <taxon>Hymenobacteraceae</taxon>
        <taxon>Pontibacter</taxon>
    </lineage>
</organism>
<dbReference type="FunFam" id="3.40.50.300:FF:000006">
    <property type="entry name" value="DNA-binding transcriptional regulator NtrC"/>
    <property type="match status" value="1"/>
</dbReference>
<dbReference type="PANTHER" id="PTHR32071">
    <property type="entry name" value="TRANSCRIPTIONAL REGULATORY PROTEIN"/>
    <property type="match status" value="1"/>
</dbReference>
<dbReference type="SUPFAM" id="SSF52172">
    <property type="entry name" value="CheY-like"/>
    <property type="match status" value="1"/>
</dbReference>
<dbReference type="Pfam" id="PF02954">
    <property type="entry name" value="HTH_8"/>
    <property type="match status" value="1"/>
</dbReference>
<evidence type="ECO:0000259" key="9">
    <source>
        <dbReference type="PROSITE" id="PS50110"/>
    </source>
</evidence>
<evidence type="ECO:0000259" key="8">
    <source>
        <dbReference type="PROSITE" id="PS50045"/>
    </source>
</evidence>
<dbReference type="InterPro" id="IPR001789">
    <property type="entry name" value="Sig_transdc_resp-reg_receiver"/>
</dbReference>
<sequence>MSKITCQILIVDDEEDILTAGRLLLKQYFTSVKTTSDPYQIPAILTEQPIDVVLLDMNYSAGATSSKEGLHWLKQIKQLDPKVTVILMTAYGDIELAVRALKEGASDFVLKPWQNDKLVAILKNACQVRQQQIAPVTAKSTHYTTFHYGDFIGTSPAMQRVYQTIDKVAATDANVLILGENGTGKEVAARALHQKSRRAEHAFEKVDLGAVSETLFESELFGHAKGSFTDAKEDRVGRMEAANGGTLFLDEIGNLSLALQAKMLTVLQSRQVTRLGTNKPRPIDIRLICATNMPLYEMVKQGTFRQDLLYRINTVEIQLPPLRERREDIKLLAEHFLQNYSQKYGRPNLSLNAQTMHRLTAYHWPGNVRELDHAMERAVILCDGNELHADDFYFAPNASGSPVTETTPRHGGHELSEGDYTLDALEKMMVQKMLVKHSGNITHAAKELGITRTALYRRIEKHGL</sequence>
<dbReference type="GO" id="GO:0000160">
    <property type="term" value="P:phosphorelay signal transduction system"/>
    <property type="evidence" value="ECO:0007669"/>
    <property type="project" value="InterPro"/>
</dbReference>
<dbReference type="FunFam" id="1.10.8.60:FF:000014">
    <property type="entry name" value="DNA-binding transcriptional regulator NtrC"/>
    <property type="match status" value="1"/>
</dbReference>
<dbReference type="Proteomes" id="UP000478546">
    <property type="component" value="Unassembled WGS sequence"/>
</dbReference>
<dbReference type="InterPro" id="IPR011006">
    <property type="entry name" value="CheY-like_superfamily"/>
</dbReference>
<keyword evidence="4" id="KW-0238">DNA-binding</keyword>
<keyword evidence="11" id="KW-1185">Reference proteome</keyword>
<evidence type="ECO:0000256" key="4">
    <source>
        <dbReference type="ARBA" id="ARBA00023125"/>
    </source>
</evidence>
<dbReference type="InterPro" id="IPR025944">
    <property type="entry name" value="Sigma_54_int_dom_CS"/>
</dbReference>
<reference evidence="10 11" key="1">
    <citation type="submission" date="2020-01" db="EMBL/GenBank/DDBJ databases">
        <authorList>
            <person name="Kim M.K."/>
        </authorList>
    </citation>
    <scope>NUCLEOTIDE SEQUENCE [LARGE SCALE GENOMIC DNA]</scope>
    <source>
        <strain evidence="10 11">BT213</strain>
    </source>
</reference>
<evidence type="ECO:0000256" key="1">
    <source>
        <dbReference type="ARBA" id="ARBA00022741"/>
    </source>
</evidence>
<dbReference type="Gene3D" id="1.10.8.60">
    <property type="match status" value="1"/>
</dbReference>
<dbReference type="PANTHER" id="PTHR32071:SF113">
    <property type="entry name" value="ALGINATE BIOSYNTHESIS TRANSCRIPTIONAL REGULATORY PROTEIN ALGB"/>
    <property type="match status" value="1"/>
</dbReference>
<dbReference type="SMART" id="SM00448">
    <property type="entry name" value="REC"/>
    <property type="match status" value="1"/>
</dbReference>
<accession>A0A6B2H2Z5</accession>
<dbReference type="Pfam" id="PF00158">
    <property type="entry name" value="Sigma54_activat"/>
    <property type="match status" value="1"/>
</dbReference>
<keyword evidence="2" id="KW-0067">ATP-binding</keyword>
<dbReference type="InterPro" id="IPR025943">
    <property type="entry name" value="Sigma_54_int_dom_ATP-bd_2"/>
</dbReference>
<keyword evidence="6" id="KW-0804">Transcription</keyword>
<dbReference type="PRINTS" id="PR01590">
    <property type="entry name" value="HTHFIS"/>
</dbReference>
<dbReference type="Gene3D" id="3.40.50.2300">
    <property type="match status" value="1"/>
</dbReference>
<dbReference type="InterPro" id="IPR003593">
    <property type="entry name" value="AAA+_ATPase"/>
</dbReference>
<evidence type="ECO:0000256" key="7">
    <source>
        <dbReference type="PROSITE-ProRule" id="PRU00169"/>
    </source>
</evidence>
<dbReference type="RefSeq" id="WP_162346757.1">
    <property type="nucleotide sequence ID" value="NZ_JAAEAA010000015.1"/>
</dbReference>
<evidence type="ECO:0000256" key="2">
    <source>
        <dbReference type="ARBA" id="ARBA00022840"/>
    </source>
</evidence>
<evidence type="ECO:0000256" key="6">
    <source>
        <dbReference type="ARBA" id="ARBA00023163"/>
    </source>
</evidence>
<dbReference type="Gene3D" id="3.40.50.300">
    <property type="entry name" value="P-loop containing nucleotide triphosphate hydrolases"/>
    <property type="match status" value="1"/>
</dbReference>
<evidence type="ECO:0000313" key="10">
    <source>
        <dbReference type="EMBL" id="NDK56703.1"/>
    </source>
</evidence>
<dbReference type="AlphaFoldDB" id="A0A6B2H2Z5"/>
<keyword evidence="3" id="KW-0805">Transcription regulation</keyword>
<dbReference type="PROSITE" id="PS00676">
    <property type="entry name" value="SIGMA54_INTERACT_2"/>
    <property type="match status" value="1"/>
</dbReference>
<dbReference type="InterPro" id="IPR058031">
    <property type="entry name" value="AAA_lid_NorR"/>
</dbReference>
<dbReference type="SMART" id="SM00382">
    <property type="entry name" value="AAA"/>
    <property type="match status" value="1"/>
</dbReference>
<dbReference type="SUPFAM" id="SSF52540">
    <property type="entry name" value="P-loop containing nucleoside triphosphate hydrolases"/>
    <property type="match status" value="1"/>
</dbReference>
<dbReference type="EMBL" id="JAAEAA010000015">
    <property type="protein sequence ID" value="NDK56703.1"/>
    <property type="molecule type" value="Genomic_DNA"/>
</dbReference>
<dbReference type="PROSITE" id="PS50045">
    <property type="entry name" value="SIGMA54_INTERACT_4"/>
    <property type="match status" value="1"/>
</dbReference>
<dbReference type="InterPro" id="IPR009057">
    <property type="entry name" value="Homeodomain-like_sf"/>
</dbReference>
<dbReference type="Pfam" id="PF25601">
    <property type="entry name" value="AAA_lid_14"/>
    <property type="match status" value="1"/>
</dbReference>
<keyword evidence="7" id="KW-0597">Phosphoprotein</keyword>
<dbReference type="InterPro" id="IPR002197">
    <property type="entry name" value="HTH_Fis"/>
</dbReference>
<protein>
    <submittedName>
        <fullName evidence="10">Sigma-54-dependent Fis family transcriptional regulator</fullName>
    </submittedName>
</protein>
<dbReference type="InterPro" id="IPR027417">
    <property type="entry name" value="P-loop_NTPase"/>
</dbReference>
<feature type="modified residue" description="4-aspartylphosphate" evidence="7">
    <location>
        <position position="56"/>
    </location>
</feature>
<keyword evidence="5" id="KW-0010">Activator</keyword>
<feature type="domain" description="Sigma-54 factor interaction" evidence="8">
    <location>
        <begin position="151"/>
        <end position="380"/>
    </location>
</feature>